<dbReference type="GO" id="GO:2000220">
    <property type="term" value="P:regulation of pseudohyphal growth"/>
    <property type="evidence" value="ECO:0007669"/>
    <property type="project" value="TreeGrafter"/>
</dbReference>
<dbReference type="GO" id="GO:0003677">
    <property type="term" value="F:DNA binding"/>
    <property type="evidence" value="ECO:0007669"/>
    <property type="project" value="UniProtKB-KW"/>
</dbReference>
<gene>
    <name evidence="7" type="primary">STE12_2</name>
    <name evidence="7" type="ORF">C6P45_004835</name>
</gene>
<dbReference type="EMBL" id="PUHR01000072">
    <property type="protein sequence ID" value="KAG0668276.1"/>
    <property type="molecule type" value="Genomic_DNA"/>
</dbReference>
<organism evidence="7 8">
    <name type="scientific">Maudiozyma exigua</name>
    <name type="common">Yeast</name>
    <name type="synonym">Kazachstania exigua</name>
    <dbReference type="NCBI Taxonomy" id="34358"/>
    <lineage>
        <taxon>Eukaryota</taxon>
        <taxon>Fungi</taxon>
        <taxon>Dikarya</taxon>
        <taxon>Ascomycota</taxon>
        <taxon>Saccharomycotina</taxon>
        <taxon>Saccharomycetes</taxon>
        <taxon>Saccharomycetales</taxon>
        <taxon>Saccharomycetaceae</taxon>
        <taxon>Maudiozyma</taxon>
    </lineage>
</organism>
<comment type="subcellular location">
    <subcellularLocation>
        <location evidence="1">Nucleus</location>
    </subcellularLocation>
</comment>
<dbReference type="PANTHER" id="PTHR47427:SF1">
    <property type="entry name" value="PROTEIN STE12"/>
    <property type="match status" value="1"/>
</dbReference>
<keyword evidence="8" id="KW-1185">Reference proteome</keyword>
<dbReference type="PANTHER" id="PTHR47427">
    <property type="entry name" value="PROTEIN STE12"/>
    <property type="match status" value="1"/>
</dbReference>
<dbReference type="Proteomes" id="UP000750334">
    <property type="component" value="Unassembled WGS sequence"/>
</dbReference>
<evidence type="ECO:0000256" key="4">
    <source>
        <dbReference type="ARBA" id="ARBA00023242"/>
    </source>
</evidence>
<dbReference type="OrthoDB" id="4065187at2759"/>
<accession>A0A9P6W9Q9</accession>
<feature type="compositionally biased region" description="Polar residues" evidence="6">
    <location>
        <begin position="585"/>
        <end position="594"/>
    </location>
</feature>
<feature type="compositionally biased region" description="Polar residues" evidence="6">
    <location>
        <begin position="738"/>
        <end position="753"/>
    </location>
</feature>
<sequence>MIPVELAPSENTHTDDQENTQNGISTLNATVTHLPPHSDVETALTAINDLKFFLATAPVNWQENQVIRRYYLNSELGFVSCICWNKLFYITGTDIVKVCQYMMQNFGRHILHKKKFEEGIFSDLRNLKCGIDAILEQPKSEFLSFLFKNMCLKTQKKQKVFFWFSVPHEKLFSDALERDLKRETLNQQCCTRAIGQPAISFRFNFQSAHPLFQQLQSFFTDLEKMIASGQTLPRAQIGEIEHPDNIQPPLHKVEQQFSNNASSDTQQTGKIIQREGINGSDASIPTPIQDSKKNLIDHEKEERVLPSNNSLQAVLANNNHNYNNINEDDRLMYKDVPNANNSMYETSAPHDIHTQKIVIENTNSPSDETEFQQDHAQPGTDNLIQDTDAIKDEDFPLDYFPVSIEYPNKQEIPENEFQPPLPNMLSPVTNISVAPILSHAGFEGFGGNMSSSSGPVMNVSSGATISEEDSIPNIPNNLDTRYSQEVLPYGNAPMAQTPAVMTTRDNYNSNRRRTPTSPRPSYQTHRQQASFSTFGNTQRAVSGDITGYDHQDNSEHEYANQLHADAHGVSSPIEEEEEERVPVSNHYNNGNHTDILSGDREEENNDIEDDIQYEIQEQPNNLQQIPMDARKTSSSQVPQQMAPQPQNVYGNQMYSSFFYPLPYNNASQEFVNYEQGNYFPEDYLHYKDQQDGHPQYGSIHDFQGQQYGQSAYPYQTPQASTMNSSWNILPPEALQPAQPGSSVLPKSSKRYQFTLNHNTSNSNNSLSSMNGQPNSRIPNGSTSGSRVSSTVLTKFPQSNSNFSNYSNGSGGNGSTASKKAPYGRTHGHSRSLSSNKISKPLHTKASKYQIKLNNSLTPQYNNDSGNNISDQGEISE</sequence>
<keyword evidence="7" id="KW-0238">DNA-binding</keyword>
<feature type="compositionally biased region" description="Low complexity" evidence="6">
    <location>
        <begin position="780"/>
        <end position="791"/>
    </location>
</feature>
<feature type="region of interest" description="Disordered" evidence="6">
    <location>
        <begin position="1"/>
        <end position="21"/>
    </location>
</feature>
<keyword evidence="2" id="KW-0805">Transcription regulation</keyword>
<reference evidence="7 8" key="1">
    <citation type="submission" date="2020-11" db="EMBL/GenBank/DDBJ databases">
        <title>Kefir isolates.</title>
        <authorList>
            <person name="Marcisauskas S."/>
            <person name="Kim Y."/>
            <person name="Blasche S."/>
        </authorList>
    </citation>
    <scope>NUCLEOTIDE SEQUENCE [LARGE SCALE GENOMIC DNA]</scope>
    <source>
        <strain evidence="7 8">OG2</strain>
    </source>
</reference>
<feature type="compositionally biased region" description="Polar residues" evidence="6">
    <location>
        <begin position="522"/>
        <end position="532"/>
    </location>
</feature>
<keyword evidence="4" id="KW-0539">Nucleus</keyword>
<feature type="compositionally biased region" description="Low complexity" evidence="6">
    <location>
        <begin position="754"/>
        <end position="768"/>
    </location>
</feature>
<protein>
    <submittedName>
        <fullName evidence="7">Homeodomain transcription factor ste12</fullName>
    </submittedName>
</protein>
<dbReference type="GO" id="GO:0005634">
    <property type="term" value="C:nucleus"/>
    <property type="evidence" value="ECO:0007669"/>
    <property type="project" value="UniProtKB-SubCell"/>
</dbReference>
<evidence type="ECO:0000256" key="1">
    <source>
        <dbReference type="ARBA" id="ARBA00004123"/>
    </source>
</evidence>
<feature type="region of interest" description="Disordered" evidence="6">
    <location>
        <begin position="723"/>
        <end position="841"/>
    </location>
</feature>
<dbReference type="SMART" id="SM00424">
    <property type="entry name" value="STE"/>
    <property type="match status" value="1"/>
</dbReference>
<name>A0A9P6W9Q9_MAUEX</name>
<feature type="region of interest" description="Disordered" evidence="6">
    <location>
        <begin position="504"/>
        <end position="532"/>
    </location>
</feature>
<dbReference type="InterPro" id="IPR003120">
    <property type="entry name" value="Ste12"/>
</dbReference>
<dbReference type="AlphaFoldDB" id="A0A9P6W9Q9"/>
<proteinExistence type="inferred from homology"/>
<feature type="region of interest" description="Disordered" evidence="6">
    <location>
        <begin position="579"/>
        <end position="598"/>
    </location>
</feature>
<evidence type="ECO:0000313" key="8">
    <source>
        <dbReference type="Proteomes" id="UP000750334"/>
    </source>
</evidence>
<feature type="compositionally biased region" description="Low complexity" evidence="6">
    <location>
        <begin position="798"/>
        <end position="807"/>
    </location>
</feature>
<dbReference type="GO" id="GO:1990527">
    <property type="term" value="C:Tec1p-Ste12p-Dig1p complex"/>
    <property type="evidence" value="ECO:0007669"/>
    <property type="project" value="TreeGrafter"/>
</dbReference>
<evidence type="ECO:0000256" key="5">
    <source>
        <dbReference type="ARBA" id="ARBA00024345"/>
    </source>
</evidence>
<keyword evidence="7" id="KW-0371">Homeobox</keyword>
<feature type="compositionally biased region" description="Polar residues" evidence="6">
    <location>
        <begin position="769"/>
        <end position="779"/>
    </location>
</feature>
<evidence type="ECO:0000256" key="6">
    <source>
        <dbReference type="SAM" id="MobiDB-lite"/>
    </source>
</evidence>
<dbReference type="GO" id="GO:1990526">
    <property type="term" value="C:Ste12p-Dig1p-Dig2p complex"/>
    <property type="evidence" value="ECO:0007669"/>
    <property type="project" value="TreeGrafter"/>
</dbReference>
<evidence type="ECO:0000256" key="2">
    <source>
        <dbReference type="ARBA" id="ARBA00023015"/>
    </source>
</evidence>
<comment type="caution">
    <text evidence="7">The sequence shown here is derived from an EMBL/GenBank/DDBJ whole genome shotgun (WGS) entry which is preliminary data.</text>
</comment>
<dbReference type="InterPro" id="IPR052127">
    <property type="entry name" value="STE12_transcription_factor"/>
</dbReference>
<evidence type="ECO:0000256" key="3">
    <source>
        <dbReference type="ARBA" id="ARBA00023163"/>
    </source>
</evidence>
<feature type="region of interest" description="Disordered" evidence="6">
    <location>
        <begin position="854"/>
        <end position="876"/>
    </location>
</feature>
<comment type="similarity">
    <text evidence="5">Belongs to the STE12 transcription factor family.</text>
</comment>
<keyword evidence="3" id="KW-0804">Transcription</keyword>
<evidence type="ECO:0000313" key="7">
    <source>
        <dbReference type="EMBL" id="KAG0668276.1"/>
    </source>
</evidence>
<dbReference type="Pfam" id="PF02200">
    <property type="entry name" value="STE"/>
    <property type="match status" value="1"/>
</dbReference>
<dbReference type="GO" id="GO:0003700">
    <property type="term" value="F:DNA-binding transcription factor activity"/>
    <property type="evidence" value="ECO:0007669"/>
    <property type="project" value="InterPro"/>
</dbReference>